<comment type="caution">
    <text evidence="7">The sequence shown here is derived from an EMBL/GenBank/DDBJ whole genome shotgun (WGS) entry which is preliminary data.</text>
</comment>
<dbReference type="AlphaFoldDB" id="A0A9P6PUA1"/>
<evidence type="ECO:0000256" key="4">
    <source>
        <dbReference type="RuleBase" id="RU000304"/>
    </source>
</evidence>
<feature type="compositionally biased region" description="Pro residues" evidence="5">
    <location>
        <begin position="378"/>
        <end position="389"/>
    </location>
</feature>
<dbReference type="Pfam" id="PF00069">
    <property type="entry name" value="Pkinase"/>
    <property type="match status" value="1"/>
</dbReference>
<proteinExistence type="inferred from homology"/>
<dbReference type="InterPro" id="IPR017441">
    <property type="entry name" value="Protein_kinase_ATP_BS"/>
</dbReference>
<keyword evidence="1 3" id="KW-0547">Nucleotide-binding</keyword>
<evidence type="ECO:0000256" key="3">
    <source>
        <dbReference type="PROSITE-ProRule" id="PRU10141"/>
    </source>
</evidence>
<dbReference type="SMART" id="SM00220">
    <property type="entry name" value="S_TKc"/>
    <property type="match status" value="1"/>
</dbReference>
<evidence type="ECO:0000256" key="1">
    <source>
        <dbReference type="ARBA" id="ARBA00022741"/>
    </source>
</evidence>
<evidence type="ECO:0000256" key="5">
    <source>
        <dbReference type="SAM" id="MobiDB-lite"/>
    </source>
</evidence>
<evidence type="ECO:0000313" key="8">
    <source>
        <dbReference type="Proteomes" id="UP000726737"/>
    </source>
</evidence>
<dbReference type="PROSITE" id="PS00108">
    <property type="entry name" value="PROTEIN_KINASE_ST"/>
    <property type="match status" value="1"/>
</dbReference>
<keyword evidence="4" id="KW-0418">Kinase</keyword>
<feature type="non-terminal residue" evidence="7">
    <location>
        <position position="1"/>
    </location>
</feature>
<keyword evidence="2 3" id="KW-0067">ATP-binding</keyword>
<evidence type="ECO:0000313" key="7">
    <source>
        <dbReference type="EMBL" id="KAG0253119.1"/>
    </source>
</evidence>
<feature type="compositionally biased region" description="Polar residues" evidence="5">
    <location>
        <begin position="306"/>
        <end position="316"/>
    </location>
</feature>
<dbReference type="Gene3D" id="1.10.510.10">
    <property type="entry name" value="Transferase(Phosphotransferase) domain 1"/>
    <property type="match status" value="1"/>
</dbReference>
<dbReference type="GO" id="GO:0005737">
    <property type="term" value="C:cytoplasm"/>
    <property type="evidence" value="ECO:0007669"/>
    <property type="project" value="TreeGrafter"/>
</dbReference>
<dbReference type="PROSITE" id="PS50011">
    <property type="entry name" value="PROTEIN_KINASE_DOM"/>
    <property type="match status" value="1"/>
</dbReference>
<dbReference type="CDD" id="cd14003">
    <property type="entry name" value="STKc_AMPK-like"/>
    <property type="match status" value="1"/>
</dbReference>
<dbReference type="FunFam" id="1.10.510.10:FF:000571">
    <property type="entry name" value="Maternal embryonic leucine zipper kinase"/>
    <property type="match status" value="1"/>
</dbReference>
<dbReference type="GO" id="GO:0035556">
    <property type="term" value="P:intracellular signal transduction"/>
    <property type="evidence" value="ECO:0007669"/>
    <property type="project" value="TreeGrafter"/>
</dbReference>
<dbReference type="GO" id="GO:0004674">
    <property type="term" value="F:protein serine/threonine kinase activity"/>
    <property type="evidence" value="ECO:0007669"/>
    <property type="project" value="UniProtKB-KW"/>
</dbReference>
<keyword evidence="4" id="KW-0723">Serine/threonine-protein kinase</keyword>
<feature type="domain" description="Protein kinase" evidence="6">
    <location>
        <begin position="37"/>
        <end position="284"/>
    </location>
</feature>
<comment type="similarity">
    <text evidence="4">Belongs to the protein kinase superfamily.</text>
</comment>
<dbReference type="InterPro" id="IPR008271">
    <property type="entry name" value="Ser/Thr_kinase_AS"/>
</dbReference>
<feature type="region of interest" description="Disordered" evidence="5">
    <location>
        <begin position="378"/>
        <end position="415"/>
    </location>
</feature>
<keyword evidence="8" id="KW-1185">Reference proteome</keyword>
<accession>A0A9P6PUA1</accession>
<dbReference type="InterPro" id="IPR000719">
    <property type="entry name" value="Prot_kinase_dom"/>
</dbReference>
<evidence type="ECO:0000256" key="2">
    <source>
        <dbReference type="ARBA" id="ARBA00022840"/>
    </source>
</evidence>
<dbReference type="InterPro" id="IPR011009">
    <property type="entry name" value="Kinase-like_dom_sf"/>
</dbReference>
<organism evidence="7 8">
    <name type="scientific">Mortierella polycephala</name>
    <dbReference type="NCBI Taxonomy" id="41804"/>
    <lineage>
        <taxon>Eukaryota</taxon>
        <taxon>Fungi</taxon>
        <taxon>Fungi incertae sedis</taxon>
        <taxon>Mucoromycota</taxon>
        <taxon>Mortierellomycotina</taxon>
        <taxon>Mortierellomycetes</taxon>
        <taxon>Mortierellales</taxon>
        <taxon>Mortierellaceae</taxon>
        <taxon>Mortierella</taxon>
    </lineage>
</organism>
<evidence type="ECO:0000259" key="6">
    <source>
        <dbReference type="PROSITE" id="PS50011"/>
    </source>
</evidence>
<name>A0A9P6PUA1_9FUNG</name>
<dbReference type="PANTHER" id="PTHR24346">
    <property type="entry name" value="MAP/MICROTUBULE AFFINITY-REGULATING KINASE"/>
    <property type="match status" value="1"/>
</dbReference>
<protein>
    <recommendedName>
        <fullName evidence="6">Protein kinase domain-containing protein</fullName>
    </recommendedName>
</protein>
<reference evidence="7" key="1">
    <citation type="journal article" date="2020" name="Fungal Divers.">
        <title>Resolving the Mortierellaceae phylogeny through synthesis of multi-gene phylogenetics and phylogenomics.</title>
        <authorList>
            <person name="Vandepol N."/>
            <person name="Liber J."/>
            <person name="Desiro A."/>
            <person name="Na H."/>
            <person name="Kennedy M."/>
            <person name="Barry K."/>
            <person name="Grigoriev I.V."/>
            <person name="Miller A.N."/>
            <person name="O'Donnell K."/>
            <person name="Stajich J.E."/>
            <person name="Bonito G."/>
        </authorList>
    </citation>
    <scope>NUCLEOTIDE SEQUENCE</scope>
    <source>
        <strain evidence="7">KOD948</strain>
    </source>
</reference>
<keyword evidence="4" id="KW-0808">Transferase</keyword>
<feature type="region of interest" description="Disordered" evidence="5">
    <location>
        <begin position="302"/>
        <end position="338"/>
    </location>
</feature>
<feature type="binding site" evidence="3">
    <location>
        <position position="70"/>
    </location>
    <ligand>
        <name>ATP</name>
        <dbReference type="ChEBI" id="CHEBI:30616"/>
    </ligand>
</feature>
<dbReference type="Proteomes" id="UP000726737">
    <property type="component" value="Unassembled WGS sequence"/>
</dbReference>
<dbReference type="PANTHER" id="PTHR24346:SF110">
    <property type="entry name" value="NON-SPECIFIC SERINE_THREONINE PROTEIN KINASE"/>
    <property type="match status" value="1"/>
</dbReference>
<gene>
    <name evidence="7" type="ORF">BG011_006531</name>
</gene>
<dbReference type="EMBL" id="JAAAJA010000478">
    <property type="protein sequence ID" value="KAG0253119.1"/>
    <property type="molecule type" value="Genomic_DNA"/>
</dbReference>
<dbReference type="GO" id="GO:0005524">
    <property type="term" value="F:ATP binding"/>
    <property type="evidence" value="ECO:0007669"/>
    <property type="project" value="UniProtKB-UniRule"/>
</dbReference>
<sequence length="462" mass="51160">MGSTRPSARNQRAKLAADLNDLFKDLQSNQVKTVGNYHLGNIIGQGTYGKVKLATHALTGQQVAIKIVAKAHAAIITREIYHWRCLSHVNIAHLHEVLTTESKIYLVTEYCPKGELLEALIRDGRCKPALAKRWFRQICLAIQYCHAKKIVHRDLKLENILLDSQDNIKLIDFGFTRECESKNLLESYCGSAAYTAPEIIVGKKYSGPEADIWSLGVILYTLLAGYLPFDDDNESVVQDKIVELDYELPNELFCKDSQDLVRGILKEDPKERLSIEHILSHSWWASGSEGDEMDAKNLQEQDMDADSTNHGRQGSLTKREIHPVHSSQNPGDIVYSGSPQLASPLAQYPYAWGGQSPYAFNPASDGLRAAFPGGPLIPSPLSSPLPSPSPMVNKSFPRHESGLENGQGSRSPAAGAFPSNAFEQRLLNALQKIGFDQDIFYKGIPSQSCDPSYGLWCLLVDQ</sequence>
<dbReference type="SUPFAM" id="SSF56112">
    <property type="entry name" value="Protein kinase-like (PK-like)"/>
    <property type="match status" value="1"/>
</dbReference>
<dbReference type="PROSITE" id="PS00107">
    <property type="entry name" value="PROTEIN_KINASE_ATP"/>
    <property type="match status" value="1"/>
</dbReference>
<dbReference type="OrthoDB" id="504170at2759"/>